<dbReference type="SUPFAM" id="SSF54593">
    <property type="entry name" value="Glyoxalase/Bleomycin resistance protein/Dihydroxybiphenyl dioxygenase"/>
    <property type="match status" value="1"/>
</dbReference>
<accession>A0A1E3QEB9</accession>
<feature type="domain" description="Glyoxalase/fosfomycin resistance/dioxygenase" evidence="1">
    <location>
        <begin position="24"/>
        <end position="81"/>
    </location>
</feature>
<name>A0A1E3QEB9_LIPST</name>
<dbReference type="InterPro" id="IPR004360">
    <property type="entry name" value="Glyas_Fos-R_dOase_dom"/>
</dbReference>
<dbReference type="CDD" id="cd07262">
    <property type="entry name" value="VOC_like"/>
    <property type="match status" value="1"/>
</dbReference>
<dbReference type="EMBL" id="KV454290">
    <property type="protein sequence ID" value="ODQ75970.1"/>
    <property type="molecule type" value="Genomic_DNA"/>
</dbReference>
<evidence type="ECO:0000313" key="2">
    <source>
        <dbReference type="EMBL" id="ODQ75970.1"/>
    </source>
</evidence>
<dbReference type="Gene3D" id="3.10.180.10">
    <property type="entry name" value="2,3-Dihydroxybiphenyl 1,2-Dioxygenase, domain 1"/>
    <property type="match status" value="1"/>
</dbReference>
<dbReference type="PANTHER" id="PTHR35006">
    <property type="entry name" value="GLYOXALASE FAMILY PROTEIN (AFU_ORTHOLOGUE AFUA_5G14830)"/>
    <property type="match status" value="1"/>
</dbReference>
<reference evidence="2 3" key="1">
    <citation type="journal article" date="2016" name="Proc. Natl. Acad. Sci. U.S.A.">
        <title>Comparative genomics of biotechnologically important yeasts.</title>
        <authorList>
            <person name="Riley R."/>
            <person name="Haridas S."/>
            <person name="Wolfe K.H."/>
            <person name="Lopes M.R."/>
            <person name="Hittinger C.T."/>
            <person name="Goeker M."/>
            <person name="Salamov A.A."/>
            <person name="Wisecaver J.H."/>
            <person name="Long T.M."/>
            <person name="Calvey C.H."/>
            <person name="Aerts A.L."/>
            <person name="Barry K.W."/>
            <person name="Choi C."/>
            <person name="Clum A."/>
            <person name="Coughlan A.Y."/>
            <person name="Deshpande S."/>
            <person name="Douglass A.P."/>
            <person name="Hanson S.J."/>
            <person name="Klenk H.-P."/>
            <person name="LaButti K.M."/>
            <person name="Lapidus A."/>
            <person name="Lindquist E.A."/>
            <person name="Lipzen A.M."/>
            <person name="Meier-Kolthoff J.P."/>
            <person name="Ohm R.A."/>
            <person name="Otillar R.P."/>
            <person name="Pangilinan J.L."/>
            <person name="Peng Y."/>
            <person name="Rokas A."/>
            <person name="Rosa C.A."/>
            <person name="Scheuner C."/>
            <person name="Sibirny A.A."/>
            <person name="Slot J.C."/>
            <person name="Stielow J.B."/>
            <person name="Sun H."/>
            <person name="Kurtzman C.P."/>
            <person name="Blackwell M."/>
            <person name="Grigoriev I.V."/>
            <person name="Jeffries T.W."/>
        </authorList>
    </citation>
    <scope>NUCLEOTIDE SEQUENCE [LARGE SCALE GENOMIC DNA]</scope>
    <source>
        <strain evidence="2 3">NRRL Y-11557</strain>
    </source>
</reference>
<gene>
    <name evidence="2" type="ORF">LIPSTDRAFT_68652</name>
</gene>
<evidence type="ECO:0000313" key="3">
    <source>
        <dbReference type="Proteomes" id="UP000094385"/>
    </source>
</evidence>
<dbReference type="InterPro" id="IPR029068">
    <property type="entry name" value="Glyas_Bleomycin-R_OHBP_Dase"/>
</dbReference>
<dbReference type="OrthoDB" id="10249419at2759"/>
<dbReference type="Proteomes" id="UP000094385">
    <property type="component" value="Unassembled WGS sequence"/>
</dbReference>
<sequence>MQAPVAPPILLIGQPYDGNIATSGNGHMVALLAPDRMTVDKCYDIAIGTGGTDEGWPGLRPEYHSNYYGAYFRDPDGNKLCVCCHDRDPDR</sequence>
<dbReference type="Pfam" id="PF00903">
    <property type="entry name" value="Glyoxalase"/>
    <property type="match status" value="1"/>
</dbReference>
<protein>
    <recommendedName>
        <fullName evidence="1">Glyoxalase/fosfomycin resistance/dioxygenase domain-containing protein</fullName>
    </recommendedName>
</protein>
<evidence type="ECO:0000259" key="1">
    <source>
        <dbReference type="Pfam" id="PF00903"/>
    </source>
</evidence>
<keyword evidence="3" id="KW-1185">Reference proteome</keyword>
<organism evidence="2 3">
    <name type="scientific">Lipomyces starkeyi NRRL Y-11557</name>
    <dbReference type="NCBI Taxonomy" id="675824"/>
    <lineage>
        <taxon>Eukaryota</taxon>
        <taxon>Fungi</taxon>
        <taxon>Dikarya</taxon>
        <taxon>Ascomycota</taxon>
        <taxon>Saccharomycotina</taxon>
        <taxon>Lipomycetes</taxon>
        <taxon>Lipomycetales</taxon>
        <taxon>Lipomycetaceae</taxon>
        <taxon>Lipomyces</taxon>
    </lineage>
</organism>
<dbReference type="AlphaFoldDB" id="A0A1E3QEB9"/>
<dbReference type="PANTHER" id="PTHR35006:SF2">
    <property type="entry name" value="GLYOXALASE FAMILY PROTEIN (AFU_ORTHOLOGUE AFUA_5G14830)"/>
    <property type="match status" value="1"/>
</dbReference>
<proteinExistence type="predicted"/>